<dbReference type="GO" id="GO:0001401">
    <property type="term" value="C:SAM complex"/>
    <property type="evidence" value="ECO:0007669"/>
    <property type="project" value="InterPro"/>
</dbReference>
<evidence type="ECO:0000256" key="4">
    <source>
        <dbReference type="ARBA" id="ARBA00022927"/>
    </source>
</evidence>
<sequence length="454" mass="48910">MVLELHVWGPAFSLPSIDPHCLAAIAYLQQAVPRGKWHLIATSDPALSPTNELPALRNGNIWIGGFRNIFHYVAQFSSGEWILDAGLPNQEGADCIAFSSFVESHGQPLIDLSLYVSSQNYTSITRPLYNTIQSFPLPYLTPPSVRAAAKLRTEHLGLSSLDVDTEDVDASREKSIIPESLRRPKATVSSLLAANPETNAQIKLDALATNYFEPLQKIKGQKQYFVSDSQFSSLDCLALGYLSLMLIPELPQPWLAKTMRKKFPDLCTWTGEMRDNVFGGPVDVGDAFLKNGGNSTSAERKGYLPWAAPTHGGAFGVGKVFLSSVADSLPVVGQLRRNTRMRQHGGKTLDDELQSSSWQSITAVGGIIAGLGLAVACMFQQGLIALPSSDEPVKESVGLNPFGDAGAALSVFANQLDAEAQRQRVMERHPNGAPVAEIDVEAGPGGVTVTDNVA</sequence>
<keyword evidence="5" id="KW-0496">Mitochondrion</keyword>
<feature type="domain" description="Mitochondrial outer membrane transport complex Sam37/metaxin N-terminal" evidence="7">
    <location>
        <begin position="21"/>
        <end position="146"/>
    </location>
</feature>
<dbReference type="PANTHER" id="PTHR12289">
    <property type="entry name" value="METAXIN RELATED"/>
    <property type="match status" value="1"/>
</dbReference>
<name>A0A8T9C0V4_9HELO</name>
<reference evidence="9 10" key="1">
    <citation type="submission" date="2018-05" db="EMBL/GenBank/DDBJ databases">
        <title>Genome sequencing and assembly of the regulated plant pathogen Lachnellula willkommii and related sister species for the development of diagnostic species identification markers.</title>
        <authorList>
            <person name="Giroux E."/>
            <person name="Bilodeau G."/>
        </authorList>
    </citation>
    <scope>NUCLEOTIDE SEQUENCE [LARGE SCALE GENOMIC DNA]</scope>
    <source>
        <strain evidence="9 10">CBS 268.59</strain>
    </source>
</reference>
<dbReference type="CDD" id="cd03078">
    <property type="entry name" value="GST_N_Metaxin1_like"/>
    <property type="match status" value="1"/>
</dbReference>
<evidence type="ECO:0000256" key="6">
    <source>
        <dbReference type="ARBA" id="ARBA00023136"/>
    </source>
</evidence>
<accession>A0A8T9C0V4</accession>
<keyword evidence="6" id="KW-0472">Membrane</keyword>
<evidence type="ECO:0000313" key="9">
    <source>
        <dbReference type="EMBL" id="TVY65676.1"/>
    </source>
</evidence>
<dbReference type="PANTHER" id="PTHR12289:SF41">
    <property type="entry name" value="FAILED AXON CONNECTIONS-RELATED"/>
    <property type="match status" value="1"/>
</dbReference>
<dbReference type="OrthoDB" id="5835136at2759"/>
<evidence type="ECO:0000256" key="5">
    <source>
        <dbReference type="ARBA" id="ARBA00023128"/>
    </source>
</evidence>
<protein>
    <submittedName>
        <fullName evidence="9">Metaxin-like protein</fullName>
    </submittedName>
</protein>
<proteinExistence type="predicted"/>
<keyword evidence="2" id="KW-0813">Transport</keyword>
<evidence type="ECO:0000313" key="10">
    <source>
        <dbReference type="Proteomes" id="UP000469558"/>
    </source>
</evidence>
<dbReference type="InterPro" id="IPR050931">
    <property type="entry name" value="Mito_Protein_Transport_Metaxin"/>
</dbReference>
<dbReference type="Pfam" id="PF17171">
    <property type="entry name" value="GST_C_6"/>
    <property type="match status" value="1"/>
</dbReference>
<keyword evidence="3" id="KW-1000">Mitochondrion outer membrane</keyword>
<dbReference type="InterPro" id="IPR033468">
    <property type="entry name" value="Metaxin_GST"/>
</dbReference>
<dbReference type="GO" id="GO:0015031">
    <property type="term" value="P:protein transport"/>
    <property type="evidence" value="ECO:0007669"/>
    <property type="project" value="UniProtKB-KW"/>
</dbReference>
<organism evidence="9 10">
    <name type="scientific">Lachnellula suecica</name>
    <dbReference type="NCBI Taxonomy" id="602035"/>
    <lineage>
        <taxon>Eukaryota</taxon>
        <taxon>Fungi</taxon>
        <taxon>Dikarya</taxon>
        <taxon>Ascomycota</taxon>
        <taxon>Pezizomycotina</taxon>
        <taxon>Leotiomycetes</taxon>
        <taxon>Helotiales</taxon>
        <taxon>Lachnaceae</taxon>
        <taxon>Lachnellula</taxon>
    </lineage>
</organism>
<dbReference type="Proteomes" id="UP000469558">
    <property type="component" value="Unassembled WGS sequence"/>
</dbReference>
<evidence type="ECO:0000256" key="3">
    <source>
        <dbReference type="ARBA" id="ARBA00022787"/>
    </source>
</evidence>
<dbReference type="EMBL" id="QGMK01001644">
    <property type="protein sequence ID" value="TVY65676.1"/>
    <property type="molecule type" value="Genomic_DNA"/>
</dbReference>
<dbReference type="Pfam" id="PF10568">
    <property type="entry name" value="Tom37"/>
    <property type="match status" value="1"/>
</dbReference>
<keyword evidence="4" id="KW-0653">Protein transport</keyword>
<dbReference type="InterPro" id="IPR019564">
    <property type="entry name" value="Sam37/metaxin_N"/>
</dbReference>
<comment type="caution">
    <text evidence="9">The sequence shown here is derived from an EMBL/GenBank/DDBJ whole genome shotgun (WGS) entry which is preliminary data.</text>
</comment>
<evidence type="ECO:0000256" key="2">
    <source>
        <dbReference type="ARBA" id="ARBA00022448"/>
    </source>
</evidence>
<dbReference type="AlphaFoldDB" id="A0A8T9C0V4"/>
<dbReference type="GO" id="GO:0007005">
    <property type="term" value="P:mitochondrion organization"/>
    <property type="evidence" value="ECO:0007669"/>
    <property type="project" value="TreeGrafter"/>
</dbReference>
<feature type="domain" description="Metaxin glutathione S-transferase" evidence="8">
    <location>
        <begin position="214"/>
        <end position="272"/>
    </location>
</feature>
<evidence type="ECO:0000256" key="1">
    <source>
        <dbReference type="ARBA" id="ARBA00004294"/>
    </source>
</evidence>
<evidence type="ECO:0000259" key="8">
    <source>
        <dbReference type="Pfam" id="PF17171"/>
    </source>
</evidence>
<comment type="subcellular location">
    <subcellularLocation>
        <location evidence="1">Mitochondrion outer membrane</location>
    </subcellularLocation>
</comment>
<gene>
    <name evidence="9" type="ORF">LSUE1_G008609</name>
</gene>
<keyword evidence="10" id="KW-1185">Reference proteome</keyword>
<evidence type="ECO:0000259" key="7">
    <source>
        <dbReference type="Pfam" id="PF10568"/>
    </source>
</evidence>